<dbReference type="Proteomes" id="UP000218542">
    <property type="component" value="Unassembled WGS sequence"/>
</dbReference>
<gene>
    <name evidence="2" type="ORF">SCALIN_C17_0078</name>
</gene>
<evidence type="ECO:0000256" key="1">
    <source>
        <dbReference type="SAM" id="Phobius"/>
    </source>
</evidence>
<dbReference type="GO" id="GO:0016853">
    <property type="term" value="F:isomerase activity"/>
    <property type="evidence" value="ECO:0007669"/>
    <property type="project" value="UniProtKB-KW"/>
</dbReference>
<organism evidence="2 3">
    <name type="scientific">Candidatus Scalindua japonica</name>
    <dbReference type="NCBI Taxonomy" id="1284222"/>
    <lineage>
        <taxon>Bacteria</taxon>
        <taxon>Pseudomonadati</taxon>
        <taxon>Planctomycetota</taxon>
        <taxon>Candidatus Brocadiia</taxon>
        <taxon>Candidatus Brocadiales</taxon>
        <taxon>Candidatus Scalinduaceae</taxon>
        <taxon>Candidatus Scalindua</taxon>
    </lineage>
</organism>
<dbReference type="AlphaFoldDB" id="A0A286TYT0"/>
<proteinExistence type="predicted"/>
<sequence>MVAALQKRDLFLLVKNGSLNSMTLLTIGRNTVFIIYNKLEVLPFEILKPIKVSMKNIIRYKIIIFIAMLFTYAEDTCQAQGVLTEESSKQLINVNANVDMARVTIGDKINYKITIDFPEDVEVFPPETKDKIGGLTVKEFTTEDIEEEEGRTTREYKYILETYKASSYIIPSFEIEYKEKLKSEVKMVKTTEIFVEVVTILDADASDVRDIKPPVALHKNYYKLYVIIGIIFGVLVLAAVIAHYIYHRKHREVESIPEPLSSHQIAYNDLESLRAMDLISKGQIKEYYYRLSNIVRYYIENRFKLMAPERTTEEFLLEMTVTGKLSGEHKELVGNFLEHCDMVKFAAYGPDSREIENSFNSAKKLVDETREIVQEESVVQANVNQIFVAKRD</sequence>
<feature type="transmembrane region" description="Helical" evidence="1">
    <location>
        <begin position="224"/>
        <end position="246"/>
    </location>
</feature>
<evidence type="ECO:0000313" key="2">
    <source>
        <dbReference type="EMBL" id="GAX61045.1"/>
    </source>
</evidence>
<evidence type="ECO:0000313" key="3">
    <source>
        <dbReference type="Proteomes" id="UP000218542"/>
    </source>
</evidence>
<comment type="caution">
    <text evidence="2">The sequence shown here is derived from an EMBL/GenBank/DDBJ whole genome shotgun (WGS) entry which is preliminary data.</text>
</comment>
<keyword evidence="1" id="KW-0812">Transmembrane</keyword>
<dbReference type="InterPro" id="IPR025738">
    <property type="entry name" value="BatD"/>
</dbReference>
<name>A0A286TYT0_9BACT</name>
<protein>
    <submittedName>
        <fullName evidence="2">Glucose-6-phosphate isomerase</fullName>
    </submittedName>
</protein>
<accession>A0A286TYT0</accession>
<keyword evidence="1" id="KW-1133">Transmembrane helix</keyword>
<dbReference type="EMBL" id="BAOS01000017">
    <property type="protein sequence ID" value="GAX61045.1"/>
    <property type="molecule type" value="Genomic_DNA"/>
</dbReference>
<dbReference type="Pfam" id="PF13584">
    <property type="entry name" value="BatD"/>
    <property type="match status" value="1"/>
</dbReference>
<reference evidence="2 3" key="1">
    <citation type="journal article" date="2017" name="Environ. Microbiol. Rep.">
        <title>Genetic diversity of marine anaerobic ammonium-oxidizing bacteria as revealed by genomic and proteomic analyses of 'Candidatus Scalindua japonica'.</title>
        <authorList>
            <person name="Oshiki M."/>
            <person name="Mizuto K."/>
            <person name="Kimura Z."/>
            <person name="Kindaichi T."/>
            <person name="Satoh H."/>
            <person name="Okabe S."/>
        </authorList>
    </citation>
    <scope>NUCLEOTIDE SEQUENCE [LARGE SCALE GENOMIC DNA]</scope>
    <source>
        <strain evidence="3">husup-a2</strain>
    </source>
</reference>
<keyword evidence="1" id="KW-0472">Membrane</keyword>
<keyword evidence="2" id="KW-0413">Isomerase</keyword>
<keyword evidence="3" id="KW-1185">Reference proteome</keyword>